<organism evidence="6 7">
    <name type="scientific">Zymoseptoria brevis</name>
    <dbReference type="NCBI Taxonomy" id="1047168"/>
    <lineage>
        <taxon>Eukaryota</taxon>
        <taxon>Fungi</taxon>
        <taxon>Dikarya</taxon>
        <taxon>Ascomycota</taxon>
        <taxon>Pezizomycotina</taxon>
        <taxon>Dothideomycetes</taxon>
        <taxon>Dothideomycetidae</taxon>
        <taxon>Mycosphaerellales</taxon>
        <taxon>Mycosphaerellaceae</taxon>
        <taxon>Zymoseptoria</taxon>
    </lineage>
</organism>
<dbReference type="Proteomes" id="UP000033647">
    <property type="component" value="Unassembled WGS sequence"/>
</dbReference>
<feature type="compositionally biased region" description="Basic and acidic residues" evidence="3">
    <location>
        <begin position="347"/>
        <end position="368"/>
    </location>
</feature>
<reference evidence="6 7" key="1">
    <citation type="submission" date="2015-03" db="EMBL/GenBank/DDBJ databases">
        <title>RNA-seq based gene annotation and comparative genomics of four Zymoseptoria species reveal species-specific pathogenicity related genes and transposable element activity.</title>
        <authorList>
            <person name="Grandaubert J."/>
            <person name="Bhattacharyya A."/>
            <person name="Stukenbrock E.H."/>
        </authorList>
    </citation>
    <scope>NUCLEOTIDE SEQUENCE [LARGE SCALE GENOMIC DNA]</scope>
    <source>
        <strain evidence="6 7">Zb18110</strain>
    </source>
</reference>
<dbReference type="AlphaFoldDB" id="A0A0F4GK57"/>
<dbReference type="InterPro" id="IPR007751">
    <property type="entry name" value="DUF676_lipase-like"/>
</dbReference>
<feature type="transmembrane region" description="Helical" evidence="4">
    <location>
        <begin position="268"/>
        <end position="289"/>
    </location>
</feature>
<gene>
    <name evidence="6" type="ORF">TI39_contig459g00003</name>
</gene>
<dbReference type="PANTHER" id="PTHR12482">
    <property type="entry name" value="LIPASE ROG1-RELATED-RELATED"/>
    <property type="match status" value="1"/>
</dbReference>
<keyword evidence="4" id="KW-0812">Transmembrane</keyword>
<evidence type="ECO:0000256" key="4">
    <source>
        <dbReference type="SAM" id="Phobius"/>
    </source>
</evidence>
<dbReference type="GO" id="GO:0004622">
    <property type="term" value="F:phosphatidylcholine lysophospholipase activity"/>
    <property type="evidence" value="ECO:0007669"/>
    <property type="project" value="TreeGrafter"/>
</dbReference>
<evidence type="ECO:0000256" key="2">
    <source>
        <dbReference type="ARBA" id="ARBA00022963"/>
    </source>
</evidence>
<dbReference type="OrthoDB" id="273452at2759"/>
<evidence type="ECO:0000256" key="3">
    <source>
        <dbReference type="SAM" id="MobiDB-lite"/>
    </source>
</evidence>
<dbReference type="SUPFAM" id="SSF53474">
    <property type="entry name" value="alpha/beta-Hydrolases"/>
    <property type="match status" value="1"/>
</dbReference>
<comment type="similarity">
    <text evidence="1">Belongs to the putative lipase ROG1 family.</text>
</comment>
<dbReference type="EMBL" id="LAFY01000451">
    <property type="protein sequence ID" value="KJX97809.1"/>
    <property type="molecule type" value="Genomic_DNA"/>
</dbReference>
<keyword evidence="2" id="KW-0443">Lipid metabolism</keyword>
<dbReference type="InterPro" id="IPR029058">
    <property type="entry name" value="AB_hydrolase_fold"/>
</dbReference>
<feature type="region of interest" description="Disordered" evidence="3">
    <location>
        <begin position="333"/>
        <end position="368"/>
    </location>
</feature>
<sequence length="439" mass="49789">MASADHLAVLVHGFWGNPSHLKHLQDTLQKRHSADRLHILVAKSNSNNHTYDGIEVGGERIANEVEEKIAELEKNGTTIKKISITGYSLGGLISRYAIGLMFNSGLFDRIQPMNFSTFASPHIGIRAHKGGIRSELWNYMGARVLSTSGQQMFLIDTFRDTGKPLLSIMADPDKAFIKGLRMFKHKWVYANTLNDRSVPFYTALFSRTDPFVALDKIQVHYLKDQPVPGEVILDPSNYVSPRLSKPEDSSLYNRFQLIDRKTFSNLPFYMFIIVAIPLALPVFMINSGYQTYQSAQRIRHHESGGAFSLDRYRAKLLEQAQAVQDRTYERVATSQAEDYLPTPPPESTRESSRSSSEDTKDVELARRESSKKETDFPLLALTKEQFEMIDVLDSVGFVKYPVHIQKHRHTHAAIVVRINKASFDEGKVISEHWAGKFEI</sequence>
<keyword evidence="4" id="KW-0472">Membrane</keyword>
<name>A0A0F4GK57_9PEZI</name>
<dbReference type="GO" id="GO:0047372">
    <property type="term" value="F:monoacylglycerol lipase activity"/>
    <property type="evidence" value="ECO:0007669"/>
    <property type="project" value="TreeGrafter"/>
</dbReference>
<evidence type="ECO:0000259" key="5">
    <source>
        <dbReference type="Pfam" id="PF05057"/>
    </source>
</evidence>
<feature type="domain" description="DUF676" evidence="5">
    <location>
        <begin position="3"/>
        <end position="202"/>
    </location>
</feature>
<dbReference type="Pfam" id="PF05057">
    <property type="entry name" value="DUF676"/>
    <property type="match status" value="1"/>
</dbReference>
<comment type="caution">
    <text evidence="6">The sequence shown here is derived from an EMBL/GenBank/DDBJ whole genome shotgun (WGS) entry which is preliminary data.</text>
</comment>
<accession>A0A0F4GK57</accession>
<dbReference type="Gene3D" id="3.40.50.1820">
    <property type="entry name" value="alpha/beta hydrolase"/>
    <property type="match status" value="1"/>
</dbReference>
<dbReference type="GO" id="GO:0016042">
    <property type="term" value="P:lipid catabolic process"/>
    <property type="evidence" value="ECO:0007669"/>
    <property type="project" value="UniProtKB-KW"/>
</dbReference>
<dbReference type="GO" id="GO:0005811">
    <property type="term" value="C:lipid droplet"/>
    <property type="evidence" value="ECO:0007669"/>
    <property type="project" value="TreeGrafter"/>
</dbReference>
<keyword evidence="2" id="KW-0442">Lipid degradation</keyword>
<evidence type="ECO:0000313" key="6">
    <source>
        <dbReference type="EMBL" id="KJX97809.1"/>
    </source>
</evidence>
<keyword evidence="7" id="KW-1185">Reference proteome</keyword>
<evidence type="ECO:0000313" key="7">
    <source>
        <dbReference type="Proteomes" id="UP000033647"/>
    </source>
</evidence>
<evidence type="ECO:0000256" key="1">
    <source>
        <dbReference type="ARBA" id="ARBA00007920"/>
    </source>
</evidence>
<dbReference type="PANTHER" id="PTHR12482:SF65">
    <property type="entry name" value="ESTERASE, PUTATIVE (AFU_ORTHOLOGUE AFUA_3G12320)-RELATED"/>
    <property type="match status" value="1"/>
</dbReference>
<proteinExistence type="inferred from homology"/>
<protein>
    <submittedName>
        <fullName evidence="6">Lipase/serine esterase like protein</fullName>
    </submittedName>
</protein>
<keyword evidence="4" id="KW-1133">Transmembrane helix</keyword>
<dbReference type="InterPro" id="IPR044294">
    <property type="entry name" value="Lipase-like"/>
</dbReference>